<keyword evidence="2" id="KW-1185">Reference proteome</keyword>
<name>A0ACA8DZT2_9GAMM</name>
<dbReference type="Proteomes" id="UP000217277">
    <property type="component" value="Chromosome I"/>
</dbReference>
<reference evidence="1" key="1">
    <citation type="submission" date="2015-03" db="EMBL/GenBank/DDBJ databases">
        <authorList>
            <person name="Xie B.-B."/>
            <person name="Rong J.-C."/>
            <person name="Qin Q.-L."/>
            <person name="Zhang Y.-Z."/>
        </authorList>
    </citation>
    <scope>NUCLEOTIDE SEQUENCE</scope>
    <source>
        <strain evidence="1">DSM 14585</strain>
    </source>
</reference>
<proteinExistence type="predicted"/>
<evidence type="ECO:0000313" key="2">
    <source>
        <dbReference type="Proteomes" id="UP000217277"/>
    </source>
</evidence>
<evidence type="ECO:0000313" key="1">
    <source>
        <dbReference type="EMBL" id="ATC83226.1"/>
    </source>
</evidence>
<dbReference type="EMBL" id="CP011011">
    <property type="protein sequence ID" value="ATC83226.1"/>
    <property type="molecule type" value="Genomic_DNA"/>
</dbReference>
<protein>
    <submittedName>
        <fullName evidence="1">Uncharacterized protein</fullName>
    </submittedName>
</protein>
<gene>
    <name evidence="1" type="ORF">PAGA_a3027</name>
</gene>
<sequence length="150" mass="17307">MSLIMETPINIDDLVKNANCKHDWKARLSALEELKKYDCQKSRDVITRLALHDKVFKVKEEAVRAAQALGITKNGKVISLGKKDIGFRPKDTTKLFLRVKREKNIQEFNLEQFKAGFKDTNPEMYDVLSFDKGSKFDAWVEKTFKGLPKK</sequence>
<organism evidence="1 2">
    <name type="scientific">Pseudoalteromonas agarivorans DSM 14585</name>
    <dbReference type="NCBI Taxonomy" id="1312369"/>
    <lineage>
        <taxon>Bacteria</taxon>
        <taxon>Pseudomonadati</taxon>
        <taxon>Pseudomonadota</taxon>
        <taxon>Gammaproteobacteria</taxon>
        <taxon>Alteromonadales</taxon>
        <taxon>Pseudoalteromonadaceae</taxon>
        <taxon>Pseudoalteromonas</taxon>
    </lineage>
</organism>
<accession>A0ACA8DZT2</accession>